<proteinExistence type="predicted"/>
<keyword evidence="4" id="KW-1185">Reference proteome</keyword>
<feature type="region of interest" description="Disordered" evidence="1">
    <location>
        <begin position="46"/>
        <end position="93"/>
    </location>
</feature>
<dbReference type="Proteomes" id="UP001499854">
    <property type="component" value="Unassembled WGS sequence"/>
</dbReference>
<dbReference type="RefSeq" id="WP_344662636.1">
    <property type="nucleotide sequence ID" value="NZ_BAAAQM010000078.1"/>
</dbReference>
<evidence type="ECO:0000256" key="2">
    <source>
        <dbReference type="SAM" id="Phobius"/>
    </source>
</evidence>
<keyword evidence="2" id="KW-0812">Transmembrane</keyword>
<feature type="compositionally biased region" description="Gly residues" evidence="1">
    <location>
        <begin position="81"/>
        <end position="93"/>
    </location>
</feature>
<keyword evidence="2" id="KW-1133">Transmembrane helix</keyword>
<name>A0ABP5ERS0_9ACTN</name>
<evidence type="ECO:0000313" key="4">
    <source>
        <dbReference type="Proteomes" id="UP001499854"/>
    </source>
</evidence>
<feature type="transmembrane region" description="Helical" evidence="2">
    <location>
        <begin position="22"/>
        <end position="45"/>
    </location>
</feature>
<comment type="caution">
    <text evidence="3">The sequence shown here is derived from an EMBL/GenBank/DDBJ whole genome shotgun (WGS) entry which is preliminary data.</text>
</comment>
<organism evidence="3 4">
    <name type="scientific">Catenulispora subtropica</name>
    <dbReference type="NCBI Taxonomy" id="450798"/>
    <lineage>
        <taxon>Bacteria</taxon>
        <taxon>Bacillati</taxon>
        <taxon>Actinomycetota</taxon>
        <taxon>Actinomycetes</taxon>
        <taxon>Catenulisporales</taxon>
        <taxon>Catenulisporaceae</taxon>
        <taxon>Catenulispora</taxon>
    </lineage>
</organism>
<accession>A0ABP5ERS0</accession>
<protein>
    <submittedName>
        <fullName evidence="3">Uncharacterized protein</fullName>
    </submittedName>
</protein>
<evidence type="ECO:0000313" key="3">
    <source>
        <dbReference type="EMBL" id="GAA2003539.1"/>
    </source>
</evidence>
<gene>
    <name evidence="3" type="ORF">GCM10009838_82130</name>
</gene>
<keyword evidence="2" id="KW-0472">Membrane</keyword>
<reference evidence="4" key="1">
    <citation type="journal article" date="2019" name="Int. J. Syst. Evol. Microbiol.">
        <title>The Global Catalogue of Microorganisms (GCM) 10K type strain sequencing project: providing services to taxonomists for standard genome sequencing and annotation.</title>
        <authorList>
            <consortium name="The Broad Institute Genomics Platform"/>
            <consortium name="The Broad Institute Genome Sequencing Center for Infectious Disease"/>
            <person name="Wu L."/>
            <person name="Ma J."/>
        </authorList>
    </citation>
    <scope>NUCLEOTIDE SEQUENCE [LARGE SCALE GENOMIC DNA]</scope>
    <source>
        <strain evidence="4">JCM 16013</strain>
    </source>
</reference>
<sequence>MDTRTRHATAARDRALTRVNHLTWRAGTLAAAGAVLLGAGFAHLLPTHLPHPALGGGSSTGDDNSPSTGGGIQGPATAPGTTGGGSHVTSGGS</sequence>
<evidence type="ECO:0000256" key="1">
    <source>
        <dbReference type="SAM" id="MobiDB-lite"/>
    </source>
</evidence>
<dbReference type="EMBL" id="BAAAQM010000078">
    <property type="protein sequence ID" value="GAA2003539.1"/>
    <property type="molecule type" value="Genomic_DNA"/>
</dbReference>